<feature type="region of interest" description="Disordered" evidence="1">
    <location>
        <begin position="103"/>
        <end position="123"/>
    </location>
</feature>
<gene>
    <name evidence="2" type="ORF">AJ78_01823</name>
</gene>
<dbReference type="EMBL" id="LGRN01000044">
    <property type="protein sequence ID" value="OJD18157.1"/>
    <property type="molecule type" value="Genomic_DNA"/>
</dbReference>
<name>A0A1J9QSC7_9EURO</name>
<organism evidence="2 3">
    <name type="scientific">Emergomyces pasteurianus Ep9510</name>
    <dbReference type="NCBI Taxonomy" id="1447872"/>
    <lineage>
        <taxon>Eukaryota</taxon>
        <taxon>Fungi</taxon>
        <taxon>Dikarya</taxon>
        <taxon>Ascomycota</taxon>
        <taxon>Pezizomycotina</taxon>
        <taxon>Eurotiomycetes</taxon>
        <taxon>Eurotiomycetidae</taxon>
        <taxon>Onygenales</taxon>
        <taxon>Ajellomycetaceae</taxon>
        <taxon>Emergomyces</taxon>
    </lineage>
</organism>
<keyword evidence="3" id="KW-1185">Reference proteome</keyword>
<protein>
    <submittedName>
        <fullName evidence="2">Uncharacterized protein</fullName>
    </submittedName>
</protein>
<dbReference type="VEuPathDB" id="FungiDB:AJ78_01823"/>
<dbReference type="AlphaFoldDB" id="A0A1J9QSC7"/>
<sequence length="224" mass="24882">MTLSFKESVSSWLQNTSGYADIHGGPKSSLHSQLLAVENHRVCVRQMERPKHQEIFDGHIQQMIYPTSSMFTDIRTAINKCRAPESTLAEGSLQISIQLSLSKPQKTRRKAKPPLPSSGDLSGGAALRALSRSRACYIPKLDLHDFREIMTNVSICEQIASSYRAAVLIVKNLSYFTPIVYWTSVGILKSNCASLKVSECIGRHDARENGGLYASMSCEGEWKM</sequence>
<evidence type="ECO:0000313" key="2">
    <source>
        <dbReference type="EMBL" id="OJD18157.1"/>
    </source>
</evidence>
<accession>A0A1J9QSC7</accession>
<evidence type="ECO:0000313" key="3">
    <source>
        <dbReference type="Proteomes" id="UP000182235"/>
    </source>
</evidence>
<reference evidence="2 3" key="1">
    <citation type="submission" date="2015-07" db="EMBL/GenBank/DDBJ databases">
        <title>Emmonsia species relationships and genome sequence.</title>
        <authorList>
            <consortium name="The Broad Institute Genomics Platform"/>
            <person name="Cuomo C.A."/>
            <person name="Munoz J.F."/>
            <person name="Imamovic A."/>
            <person name="Priest M.E."/>
            <person name="Young S."/>
            <person name="Clay O.K."/>
            <person name="McEwen J.G."/>
        </authorList>
    </citation>
    <scope>NUCLEOTIDE SEQUENCE [LARGE SCALE GENOMIC DNA]</scope>
    <source>
        <strain evidence="2 3">UAMH 9510</strain>
    </source>
</reference>
<comment type="caution">
    <text evidence="2">The sequence shown here is derived from an EMBL/GenBank/DDBJ whole genome shotgun (WGS) entry which is preliminary data.</text>
</comment>
<dbReference type="Proteomes" id="UP000182235">
    <property type="component" value="Unassembled WGS sequence"/>
</dbReference>
<proteinExistence type="predicted"/>
<evidence type="ECO:0000256" key="1">
    <source>
        <dbReference type="SAM" id="MobiDB-lite"/>
    </source>
</evidence>